<feature type="transmembrane region" description="Helical" evidence="6">
    <location>
        <begin position="6"/>
        <end position="27"/>
    </location>
</feature>
<feature type="transmembrane region" description="Helical" evidence="6">
    <location>
        <begin position="178"/>
        <end position="199"/>
    </location>
</feature>
<accession>A0ABV3LDZ8</accession>
<evidence type="ECO:0000256" key="6">
    <source>
        <dbReference type="SAM" id="Phobius"/>
    </source>
</evidence>
<keyword evidence="4 6" id="KW-1133">Transmembrane helix</keyword>
<sequence>MAATAIMAFWGVSMLFVITPGADWAYAISAGLRRRPVPAVLGMVSGHAAATIIVAAGIGALVARLPLALAILTIAGALYLVWLGVSTLRQPAIVREGTQLVEASPGRWALKGFGISGLNPKVFLLFLAILPQFTQATSAWPLSLQIVVLGAVHTASCAAVYFAVAFGANAVLASRPSAARVVSQISGVAMIGIGVFLFVEQLLP</sequence>
<comment type="caution">
    <text evidence="7">The sequence shown here is derived from an EMBL/GenBank/DDBJ whole genome shotgun (WGS) entry which is preliminary data.</text>
</comment>
<dbReference type="RefSeq" id="WP_033105688.1">
    <property type="nucleotide sequence ID" value="NZ_JBFBMH010000003.1"/>
</dbReference>
<feature type="transmembrane region" description="Helical" evidence="6">
    <location>
        <begin position="67"/>
        <end position="88"/>
    </location>
</feature>
<dbReference type="PANTHER" id="PTHR30086:SF20">
    <property type="entry name" value="ARGININE EXPORTER PROTEIN ARGO-RELATED"/>
    <property type="match status" value="1"/>
</dbReference>
<name>A0ABV3LDZ8_9MICO</name>
<gene>
    <name evidence="7" type="ORF">AB0301_03065</name>
</gene>
<feature type="transmembrane region" description="Helical" evidence="6">
    <location>
        <begin position="39"/>
        <end position="61"/>
    </location>
</feature>
<evidence type="ECO:0000256" key="4">
    <source>
        <dbReference type="ARBA" id="ARBA00022989"/>
    </source>
</evidence>
<dbReference type="Proteomes" id="UP001553715">
    <property type="component" value="Unassembled WGS sequence"/>
</dbReference>
<evidence type="ECO:0000256" key="3">
    <source>
        <dbReference type="ARBA" id="ARBA00022692"/>
    </source>
</evidence>
<protein>
    <submittedName>
        <fullName evidence="7">LysE family translocator</fullName>
    </submittedName>
</protein>
<keyword evidence="5 6" id="KW-0472">Membrane</keyword>
<keyword evidence="3 6" id="KW-0812">Transmembrane</keyword>
<feature type="transmembrane region" description="Helical" evidence="6">
    <location>
        <begin position="108"/>
        <end position="130"/>
    </location>
</feature>
<keyword evidence="8" id="KW-1185">Reference proteome</keyword>
<organism evidence="7 8">
    <name type="scientific">Microbacterium profundi</name>
    <dbReference type="NCBI Taxonomy" id="450380"/>
    <lineage>
        <taxon>Bacteria</taxon>
        <taxon>Bacillati</taxon>
        <taxon>Actinomycetota</taxon>
        <taxon>Actinomycetes</taxon>
        <taxon>Micrococcales</taxon>
        <taxon>Microbacteriaceae</taxon>
        <taxon>Microbacterium</taxon>
    </lineage>
</organism>
<feature type="transmembrane region" description="Helical" evidence="6">
    <location>
        <begin position="142"/>
        <end position="166"/>
    </location>
</feature>
<dbReference type="PANTHER" id="PTHR30086">
    <property type="entry name" value="ARGININE EXPORTER PROTEIN ARGO"/>
    <property type="match status" value="1"/>
</dbReference>
<comment type="subcellular location">
    <subcellularLocation>
        <location evidence="1">Cell membrane</location>
        <topology evidence="1">Multi-pass membrane protein</topology>
    </subcellularLocation>
</comment>
<evidence type="ECO:0000256" key="1">
    <source>
        <dbReference type="ARBA" id="ARBA00004651"/>
    </source>
</evidence>
<evidence type="ECO:0000256" key="5">
    <source>
        <dbReference type="ARBA" id="ARBA00023136"/>
    </source>
</evidence>
<reference evidence="7 8" key="1">
    <citation type="submission" date="2024-06" db="EMBL/GenBank/DDBJ databases">
        <title>The Natural Products Discovery Center: Release of the First 8490 Sequenced Strains for Exploring Actinobacteria Biosynthetic Diversity.</title>
        <authorList>
            <person name="Kalkreuter E."/>
            <person name="Kautsar S.A."/>
            <person name="Yang D."/>
            <person name="Bader C.D."/>
            <person name="Teijaro C.N."/>
            <person name="Fluegel L."/>
            <person name="Davis C.M."/>
            <person name="Simpson J.R."/>
            <person name="Lauterbach L."/>
            <person name="Steele A.D."/>
            <person name="Gui C."/>
            <person name="Meng S."/>
            <person name="Li G."/>
            <person name="Viehrig K."/>
            <person name="Ye F."/>
            <person name="Su P."/>
            <person name="Kiefer A.F."/>
            <person name="Nichols A."/>
            <person name="Cepeda A.J."/>
            <person name="Yan W."/>
            <person name="Fan B."/>
            <person name="Jiang Y."/>
            <person name="Adhikari A."/>
            <person name="Zheng C.-J."/>
            <person name="Schuster L."/>
            <person name="Cowan T.M."/>
            <person name="Smanski M.J."/>
            <person name="Chevrette M.G."/>
            <person name="De Carvalho L.P.S."/>
            <person name="Shen B."/>
        </authorList>
    </citation>
    <scope>NUCLEOTIDE SEQUENCE [LARGE SCALE GENOMIC DNA]</scope>
    <source>
        <strain evidence="7 8">NPDC077434</strain>
    </source>
</reference>
<evidence type="ECO:0000313" key="7">
    <source>
        <dbReference type="EMBL" id="MEW1974053.1"/>
    </source>
</evidence>
<dbReference type="EMBL" id="JBFBMH010000003">
    <property type="protein sequence ID" value="MEW1974053.1"/>
    <property type="molecule type" value="Genomic_DNA"/>
</dbReference>
<evidence type="ECO:0000256" key="2">
    <source>
        <dbReference type="ARBA" id="ARBA00022475"/>
    </source>
</evidence>
<dbReference type="Pfam" id="PF01810">
    <property type="entry name" value="LysE"/>
    <property type="match status" value="1"/>
</dbReference>
<evidence type="ECO:0000313" key="8">
    <source>
        <dbReference type="Proteomes" id="UP001553715"/>
    </source>
</evidence>
<dbReference type="InterPro" id="IPR001123">
    <property type="entry name" value="LeuE-type"/>
</dbReference>
<proteinExistence type="predicted"/>
<keyword evidence="2" id="KW-1003">Cell membrane</keyword>